<feature type="domain" description="C2H2-type" evidence="13">
    <location>
        <begin position="417"/>
        <end position="445"/>
    </location>
</feature>
<dbReference type="SUPFAM" id="SSF57667">
    <property type="entry name" value="beta-beta-alpha zinc fingers"/>
    <property type="match status" value="7"/>
</dbReference>
<evidence type="ECO:0000256" key="2">
    <source>
        <dbReference type="ARBA" id="ARBA00006991"/>
    </source>
</evidence>
<dbReference type="PROSITE" id="PS00028">
    <property type="entry name" value="ZINC_FINGER_C2H2_1"/>
    <property type="match status" value="10"/>
</dbReference>
<evidence type="ECO:0000259" key="13">
    <source>
        <dbReference type="PROSITE" id="PS50157"/>
    </source>
</evidence>
<dbReference type="FunFam" id="3.30.160.60:FF:000478">
    <property type="entry name" value="Zinc finger protein 133"/>
    <property type="match status" value="1"/>
</dbReference>
<dbReference type="FunFam" id="3.30.160.60:FF:000446">
    <property type="entry name" value="Zinc finger protein"/>
    <property type="match status" value="3"/>
</dbReference>
<dbReference type="Ensembl" id="ENSSOCT00000013104.1">
    <property type="protein sequence ID" value="ENSSOCP00000012753.1"/>
    <property type="gene ID" value="ENSSOCG00000009692.1"/>
</dbReference>
<evidence type="ECO:0000256" key="4">
    <source>
        <dbReference type="ARBA" id="ARBA00022737"/>
    </source>
</evidence>
<feature type="region of interest" description="Disordered" evidence="12">
    <location>
        <begin position="1"/>
        <end position="85"/>
    </location>
</feature>
<keyword evidence="10" id="KW-0539">Nucleus</keyword>
<keyword evidence="3" id="KW-0479">Metal-binding</keyword>
<evidence type="ECO:0000256" key="3">
    <source>
        <dbReference type="ARBA" id="ARBA00022723"/>
    </source>
</evidence>
<keyword evidence="9" id="KW-0804">Transcription</keyword>
<dbReference type="Pfam" id="PF13465">
    <property type="entry name" value="zf-H2C2_2"/>
    <property type="match status" value="1"/>
</dbReference>
<dbReference type="PANTHER" id="PTHR24384:SF218">
    <property type="entry name" value="ZINC FINGER PROTEIN 502"/>
    <property type="match status" value="1"/>
</dbReference>
<proteinExistence type="inferred from homology"/>
<feature type="domain" description="C2H2-type" evidence="13">
    <location>
        <begin position="558"/>
        <end position="586"/>
    </location>
</feature>
<evidence type="ECO:0000256" key="7">
    <source>
        <dbReference type="ARBA" id="ARBA00023015"/>
    </source>
</evidence>
<dbReference type="PANTHER" id="PTHR24384">
    <property type="entry name" value="FINGER PUTATIVE TRANSCRIPTION FACTOR FAMILY-RELATED"/>
    <property type="match status" value="1"/>
</dbReference>
<comment type="similarity">
    <text evidence="2">Belongs to the krueppel C2H2-type zinc-finger protein family.</text>
</comment>
<feature type="region of interest" description="Disordered" evidence="12">
    <location>
        <begin position="248"/>
        <end position="272"/>
    </location>
</feature>
<protein>
    <recommendedName>
        <fullName evidence="13">C2H2-type domain-containing protein</fullName>
    </recommendedName>
</protein>
<reference evidence="14" key="2">
    <citation type="submission" date="2025-09" db="UniProtKB">
        <authorList>
            <consortium name="Ensembl"/>
        </authorList>
    </citation>
    <scope>IDENTIFICATION</scope>
</reference>
<keyword evidence="5 11" id="KW-0863">Zinc-finger</keyword>
<dbReference type="InterPro" id="IPR050752">
    <property type="entry name" value="C2H2-ZF_domain"/>
</dbReference>
<dbReference type="FunFam" id="3.30.160.60:FF:001772">
    <property type="entry name" value="Uncharacterized protein"/>
    <property type="match status" value="1"/>
</dbReference>
<feature type="domain" description="C2H2-type" evidence="13">
    <location>
        <begin position="361"/>
        <end position="388"/>
    </location>
</feature>
<keyword evidence="7" id="KW-0805">Transcription regulation</keyword>
<dbReference type="Pfam" id="PF00096">
    <property type="entry name" value="zf-C2H2"/>
    <property type="match status" value="6"/>
</dbReference>
<feature type="compositionally biased region" description="Basic and acidic residues" evidence="12">
    <location>
        <begin position="35"/>
        <end position="70"/>
    </location>
</feature>
<evidence type="ECO:0000256" key="10">
    <source>
        <dbReference type="ARBA" id="ARBA00023242"/>
    </source>
</evidence>
<evidence type="ECO:0000256" key="9">
    <source>
        <dbReference type="ARBA" id="ARBA00023163"/>
    </source>
</evidence>
<feature type="domain" description="C2H2-type" evidence="13">
    <location>
        <begin position="114"/>
        <end position="141"/>
    </location>
</feature>
<evidence type="ECO:0000256" key="1">
    <source>
        <dbReference type="ARBA" id="ARBA00004123"/>
    </source>
</evidence>
<dbReference type="SMART" id="SM00355">
    <property type="entry name" value="ZnF_C2H2"/>
    <property type="match status" value="14"/>
</dbReference>
<dbReference type="InterPro" id="IPR036236">
    <property type="entry name" value="Znf_C2H2_sf"/>
</dbReference>
<dbReference type="AlphaFoldDB" id="A0A8D0F7M7"/>
<accession>A0A8D0F7M7</accession>
<dbReference type="Gene3D" id="3.30.160.60">
    <property type="entry name" value="Classic Zinc Finger"/>
    <property type="match status" value="14"/>
</dbReference>
<keyword evidence="8" id="KW-0238">DNA-binding</keyword>
<dbReference type="GO" id="GO:0000978">
    <property type="term" value="F:RNA polymerase II cis-regulatory region sequence-specific DNA binding"/>
    <property type="evidence" value="ECO:0007669"/>
    <property type="project" value="TreeGrafter"/>
</dbReference>
<reference evidence="14" key="1">
    <citation type="submission" date="2025-08" db="UniProtKB">
        <authorList>
            <consortium name="Ensembl"/>
        </authorList>
    </citation>
    <scope>IDENTIFICATION</scope>
</reference>
<feature type="region of interest" description="Disordered" evidence="12">
    <location>
        <begin position="446"/>
        <end position="469"/>
    </location>
</feature>
<evidence type="ECO:0000256" key="8">
    <source>
        <dbReference type="ARBA" id="ARBA00023125"/>
    </source>
</evidence>
<feature type="domain" description="C2H2-type" evidence="13">
    <location>
        <begin position="502"/>
        <end position="529"/>
    </location>
</feature>
<comment type="subcellular location">
    <subcellularLocation>
        <location evidence="1">Nucleus</location>
    </subcellularLocation>
</comment>
<feature type="domain" description="C2H2-type" evidence="13">
    <location>
        <begin position="277"/>
        <end position="304"/>
    </location>
</feature>
<dbReference type="FunFam" id="3.30.160.60:FF:000052">
    <property type="entry name" value="zinc finger protein 546 isoform X1"/>
    <property type="match status" value="1"/>
</dbReference>
<feature type="domain" description="C2H2-type" evidence="13">
    <location>
        <begin position="170"/>
        <end position="197"/>
    </location>
</feature>
<keyword evidence="4" id="KW-0677">Repeat</keyword>
<feature type="domain" description="C2H2-type" evidence="13">
    <location>
        <begin position="142"/>
        <end position="169"/>
    </location>
</feature>
<dbReference type="FunFam" id="3.30.160.60:FF:002343">
    <property type="entry name" value="Zinc finger protein 33A"/>
    <property type="match status" value="3"/>
</dbReference>
<dbReference type="InterPro" id="IPR013087">
    <property type="entry name" value="Znf_C2H2_type"/>
</dbReference>
<evidence type="ECO:0000256" key="6">
    <source>
        <dbReference type="ARBA" id="ARBA00022833"/>
    </source>
</evidence>
<organism evidence="14 15">
    <name type="scientific">Strix occidentalis caurina</name>
    <name type="common">northern spotted owl</name>
    <dbReference type="NCBI Taxonomy" id="311401"/>
    <lineage>
        <taxon>Eukaryota</taxon>
        <taxon>Metazoa</taxon>
        <taxon>Chordata</taxon>
        <taxon>Craniata</taxon>
        <taxon>Vertebrata</taxon>
        <taxon>Euteleostomi</taxon>
        <taxon>Archelosauria</taxon>
        <taxon>Archosauria</taxon>
        <taxon>Dinosauria</taxon>
        <taxon>Saurischia</taxon>
        <taxon>Theropoda</taxon>
        <taxon>Coelurosauria</taxon>
        <taxon>Aves</taxon>
        <taxon>Neognathae</taxon>
        <taxon>Neoaves</taxon>
        <taxon>Telluraves</taxon>
        <taxon>Strigiformes</taxon>
        <taxon>Strigidae</taxon>
        <taxon>Strix</taxon>
    </lineage>
</organism>
<feature type="domain" description="C2H2-type" evidence="13">
    <location>
        <begin position="305"/>
        <end position="332"/>
    </location>
</feature>
<sequence length="601" mass="68958">IRYLKEEHGGRMKRRVGCKHPQLSPFGLPTGAGTDKQKEEQCQPREEQRGMLQGPKEDPQSPTVDVEHDSQQQPDDTQGSDTPRRLRKCSFKGTYAEDPQEATTQPTSSSRQEYKCEHCGKVFTCGSNLKRHRRIHTGEKPYKCRDCGKSFSESGTLRRHQRTHTKEKPFSCTTCGKRFSFRSDLTRHQLIYTGERLYACSDCGKSFQQRCHRWRHHAAIHKGESSEVCAGHNSVSDRAANSPTLTHQDLTHLHPQPYQDPQKATTQPQSSSRQKEYRCEHCGKIFGWANCLTRHRRIHTGEKPFKCQDCGKSFSESGTLLRHQRSHTRGNPFVCNNCGKWFTWLSHLISHQRIHMEERPYLCLHCGMSFSESGKLRRHQRTHTKEKPFCCTTCGKCFSSSSALTRHQLIYTGERPYTCSDCSQNFQQSCHLWKHHLSVQKGESSRACAGHNPISDHPQGAATKPTSSSREKEYKCEHCGKVFTCGNHLKRHRRIHTGEKPFKCQDCGKSFTESGTLRRHQRTHTKEKPFSCTTCGKRFSFRSALTRHQLVYTGDRPYTCSDCGKSFQQRCHRWRHHAAIHKGESSEVCAGHNSVSDRGQQ</sequence>
<dbReference type="PROSITE" id="PS50157">
    <property type="entry name" value="ZINC_FINGER_C2H2_2"/>
    <property type="match status" value="14"/>
</dbReference>
<dbReference type="GO" id="GO:0008270">
    <property type="term" value="F:zinc ion binding"/>
    <property type="evidence" value="ECO:0007669"/>
    <property type="project" value="UniProtKB-KW"/>
</dbReference>
<evidence type="ECO:0000256" key="12">
    <source>
        <dbReference type="SAM" id="MobiDB-lite"/>
    </source>
</evidence>
<evidence type="ECO:0000313" key="15">
    <source>
        <dbReference type="Proteomes" id="UP000694551"/>
    </source>
</evidence>
<keyword evidence="15" id="KW-1185">Reference proteome</keyword>
<dbReference type="FunFam" id="3.30.160.60:FF:000122">
    <property type="entry name" value="Zinc finger protein 568"/>
    <property type="match status" value="1"/>
</dbReference>
<feature type="compositionally biased region" description="Basic and acidic residues" evidence="12">
    <location>
        <begin position="1"/>
        <end position="10"/>
    </location>
</feature>
<feature type="compositionally biased region" description="Polar residues" evidence="12">
    <location>
        <begin position="71"/>
        <end position="81"/>
    </location>
</feature>
<dbReference type="Proteomes" id="UP000694551">
    <property type="component" value="Unplaced"/>
</dbReference>
<dbReference type="GO" id="GO:0005634">
    <property type="term" value="C:nucleus"/>
    <property type="evidence" value="ECO:0007669"/>
    <property type="project" value="UniProtKB-SubCell"/>
</dbReference>
<dbReference type="FunFam" id="3.30.160.60:FF:001498">
    <property type="entry name" value="Zinc finger protein 404"/>
    <property type="match status" value="1"/>
</dbReference>
<evidence type="ECO:0000256" key="5">
    <source>
        <dbReference type="ARBA" id="ARBA00022771"/>
    </source>
</evidence>
<feature type="domain" description="C2H2-type" evidence="13">
    <location>
        <begin position="530"/>
        <end position="557"/>
    </location>
</feature>
<feature type="domain" description="C2H2-type" evidence="13">
    <location>
        <begin position="333"/>
        <end position="360"/>
    </location>
</feature>
<feature type="domain" description="C2H2-type" evidence="13">
    <location>
        <begin position="474"/>
        <end position="501"/>
    </location>
</feature>
<name>A0A8D0F7M7_STROC</name>
<feature type="domain" description="C2H2-type" evidence="13">
    <location>
        <begin position="198"/>
        <end position="226"/>
    </location>
</feature>
<evidence type="ECO:0000256" key="11">
    <source>
        <dbReference type="PROSITE-ProRule" id="PRU00042"/>
    </source>
</evidence>
<dbReference type="GO" id="GO:0000981">
    <property type="term" value="F:DNA-binding transcription factor activity, RNA polymerase II-specific"/>
    <property type="evidence" value="ECO:0007669"/>
    <property type="project" value="TreeGrafter"/>
</dbReference>
<feature type="compositionally biased region" description="Polar residues" evidence="12">
    <location>
        <begin position="262"/>
        <end position="272"/>
    </location>
</feature>
<evidence type="ECO:0000313" key="14">
    <source>
        <dbReference type="Ensembl" id="ENSSOCP00000012753.1"/>
    </source>
</evidence>
<keyword evidence="6" id="KW-0862">Zinc</keyword>
<dbReference type="FunFam" id="3.30.160.60:FF:000358">
    <property type="entry name" value="zinc finger protein 24"/>
    <property type="match status" value="1"/>
</dbReference>
<feature type="domain" description="C2H2-type" evidence="13">
    <location>
        <begin position="389"/>
        <end position="416"/>
    </location>
</feature>
<dbReference type="FunFam" id="3.30.160.60:FF:000466">
    <property type="entry name" value="zinc finger protein 62 homolog"/>
    <property type="match status" value="1"/>
</dbReference>
<dbReference type="FunFam" id="3.30.160.60:FF:000744">
    <property type="entry name" value="zinc finger E-box-binding homeobox 1"/>
    <property type="match status" value="1"/>
</dbReference>